<feature type="transmembrane region" description="Helical" evidence="7">
    <location>
        <begin position="280"/>
        <end position="301"/>
    </location>
</feature>
<comment type="similarity">
    <text evidence="2">Belongs to the UPF0324 family.</text>
</comment>
<sequence length="338" mass="35570">MPNSSKKVLHMAIRMLSTKSSFPGLLLVIAVAVPATLLGKQVPILGGAVFGMLLGVLCRAFLKPSDRYKAGIQFASKQMLQYSIIGLGFSLPLHEVVQTGLKSLPVSLVTLAVAFTVAIIAGHLLRIPEKLKILIGAGTAICGGSAIAAITPVLQPDEHDMTYALSTIFMFNVVAVIIFPILGKMLGLSDVGFGLWAGTAINDTSSVVAAGYAWSSTAGDYATIVKLTRAMMIVPVTLVIALICQRNQPGGSMRRVIPWFIVLFVLASAVNQWLPSGLTHAIQLAAPFLVVGALTGVGLSTDIDRLKRAGARPLLLGLIVWVSVAISSLAMQYIAGTL</sequence>
<evidence type="ECO:0000256" key="2">
    <source>
        <dbReference type="ARBA" id="ARBA00007977"/>
    </source>
</evidence>
<organism evidence="8 9">
    <name type="scientific">Cupriavidus basilensis OR16</name>
    <dbReference type="NCBI Taxonomy" id="1127483"/>
    <lineage>
        <taxon>Bacteria</taxon>
        <taxon>Pseudomonadati</taxon>
        <taxon>Pseudomonadota</taxon>
        <taxon>Betaproteobacteria</taxon>
        <taxon>Burkholderiales</taxon>
        <taxon>Burkholderiaceae</taxon>
        <taxon>Cupriavidus</taxon>
    </lineage>
</organism>
<feature type="transmembrane region" description="Helical" evidence="7">
    <location>
        <begin position="106"/>
        <end position="126"/>
    </location>
</feature>
<dbReference type="PATRIC" id="fig|1127483.3.peg.7290"/>
<dbReference type="EMBL" id="AHJE01000117">
    <property type="protein sequence ID" value="EHP38563.1"/>
    <property type="molecule type" value="Genomic_DNA"/>
</dbReference>
<feature type="transmembrane region" description="Helical" evidence="7">
    <location>
        <begin position="44"/>
        <end position="62"/>
    </location>
</feature>
<dbReference type="PANTHER" id="PTHR30106:SF1">
    <property type="entry name" value="UPF0324 MEMBRANE PROTEIN FN0533"/>
    <property type="match status" value="1"/>
</dbReference>
<evidence type="ECO:0000313" key="8">
    <source>
        <dbReference type="EMBL" id="EHP38563.1"/>
    </source>
</evidence>
<gene>
    <name evidence="8" type="ORF">OR16_36540</name>
</gene>
<keyword evidence="4 7" id="KW-0812">Transmembrane</keyword>
<feature type="transmembrane region" description="Helical" evidence="7">
    <location>
        <begin position="161"/>
        <end position="182"/>
    </location>
</feature>
<evidence type="ECO:0000256" key="4">
    <source>
        <dbReference type="ARBA" id="ARBA00022692"/>
    </source>
</evidence>
<evidence type="ECO:0000256" key="5">
    <source>
        <dbReference type="ARBA" id="ARBA00022989"/>
    </source>
</evidence>
<feature type="transmembrane region" description="Helical" evidence="7">
    <location>
        <begin position="133"/>
        <end position="155"/>
    </location>
</feature>
<evidence type="ECO:0000256" key="1">
    <source>
        <dbReference type="ARBA" id="ARBA00004651"/>
    </source>
</evidence>
<keyword evidence="5 7" id="KW-1133">Transmembrane helix</keyword>
<dbReference type="GO" id="GO:0005886">
    <property type="term" value="C:plasma membrane"/>
    <property type="evidence" value="ECO:0007669"/>
    <property type="project" value="UniProtKB-SubCell"/>
</dbReference>
<dbReference type="Pfam" id="PF03601">
    <property type="entry name" value="Cons_hypoth698"/>
    <property type="match status" value="1"/>
</dbReference>
<comment type="subcellular location">
    <subcellularLocation>
        <location evidence="1">Cell membrane</location>
        <topology evidence="1">Multi-pass membrane protein</topology>
    </subcellularLocation>
</comment>
<feature type="transmembrane region" description="Helical" evidence="7">
    <location>
        <begin position="313"/>
        <end position="335"/>
    </location>
</feature>
<name>H1SG07_9BURK</name>
<reference evidence="8 9" key="1">
    <citation type="journal article" date="2012" name="J. Bacteriol.">
        <title>De Novo Genome Project of Cupriavidus basilensis OR16.</title>
        <authorList>
            <person name="Cserhati M."/>
            <person name="Kriszt B."/>
            <person name="Szoboszlay S."/>
            <person name="Toth A."/>
            <person name="Szabo I."/>
            <person name="Tancsics A."/>
            <person name="Nagy I."/>
            <person name="Horvath B."/>
            <person name="Nagy I."/>
            <person name="Kukolya J."/>
        </authorList>
    </citation>
    <scope>NUCLEOTIDE SEQUENCE [LARGE SCALE GENOMIC DNA]</scope>
    <source>
        <strain evidence="8 9">OR16</strain>
    </source>
</reference>
<dbReference type="AlphaFoldDB" id="H1SG07"/>
<evidence type="ECO:0000313" key="9">
    <source>
        <dbReference type="Proteomes" id="UP000005808"/>
    </source>
</evidence>
<comment type="caution">
    <text evidence="8">The sequence shown here is derived from an EMBL/GenBank/DDBJ whole genome shotgun (WGS) entry which is preliminary data.</text>
</comment>
<feature type="transmembrane region" description="Helical" evidence="7">
    <location>
        <begin position="21"/>
        <end position="38"/>
    </location>
</feature>
<evidence type="ECO:0000256" key="6">
    <source>
        <dbReference type="ARBA" id="ARBA00023136"/>
    </source>
</evidence>
<dbReference type="InterPro" id="IPR018383">
    <property type="entry name" value="UPF0324_pro"/>
</dbReference>
<protein>
    <recommendedName>
        <fullName evidence="10">Sulfate exporter family transporter</fullName>
    </recommendedName>
</protein>
<proteinExistence type="inferred from homology"/>
<evidence type="ECO:0008006" key="10">
    <source>
        <dbReference type="Google" id="ProtNLM"/>
    </source>
</evidence>
<feature type="transmembrane region" description="Helical" evidence="7">
    <location>
        <begin position="256"/>
        <end position="274"/>
    </location>
</feature>
<keyword evidence="3" id="KW-1003">Cell membrane</keyword>
<accession>H1SG07</accession>
<keyword evidence="6 7" id="KW-0472">Membrane</keyword>
<dbReference type="Proteomes" id="UP000005808">
    <property type="component" value="Unassembled WGS sequence"/>
</dbReference>
<dbReference type="PANTHER" id="PTHR30106">
    <property type="entry name" value="INNER MEMBRANE PROTEIN YEIH-RELATED"/>
    <property type="match status" value="1"/>
</dbReference>
<feature type="transmembrane region" description="Helical" evidence="7">
    <location>
        <begin position="227"/>
        <end position="244"/>
    </location>
</feature>
<evidence type="ECO:0000256" key="3">
    <source>
        <dbReference type="ARBA" id="ARBA00022475"/>
    </source>
</evidence>
<evidence type="ECO:0000256" key="7">
    <source>
        <dbReference type="SAM" id="Phobius"/>
    </source>
</evidence>